<keyword evidence="3" id="KW-1185">Reference proteome</keyword>
<protein>
    <submittedName>
        <fullName evidence="2">Uncharacterized protein</fullName>
    </submittedName>
</protein>
<dbReference type="OrthoDB" id="10039566at2759"/>
<dbReference type="GO" id="GO:0000329">
    <property type="term" value="C:fungal-type vacuole membrane"/>
    <property type="evidence" value="ECO:0007669"/>
    <property type="project" value="InterPro"/>
</dbReference>
<sequence>MAGDSKPEVTEIAGVGAAAARPSFGSRVGTHFKRWWWVYLIILIVVVLVVVLPVVYVAYPKIAQNLVNKSNLTVTSMVISDPSASSFILNQTQVIGSNSSYHPTIYSFSAGVSLAGLAAFAHVQVPKFNAHNGVVVDINQRVNITNETAFGDFCKAAILSEEFQLNVYGKPGLKEGSLPKSTVTYNKTTTMKGLNKLEGFKLLDMSIGTSNSDGTNAKGSVSIPNPSVISIAVGNLTLNLSVNNTAIGQAFLHDLTLRPGNNTVAMTANISELTVAGMLGNYPNYIIPIDITGNSSVYDNHLIPYIAGALGSLKLQTELNVTKALSGL</sequence>
<evidence type="ECO:0000256" key="1">
    <source>
        <dbReference type="SAM" id="Phobius"/>
    </source>
</evidence>
<dbReference type="AlphaFoldDB" id="A0A1R3RSA4"/>
<dbReference type="PANTHER" id="PTHR35895">
    <property type="entry name" value="CHROMOSOME 16, WHOLE GENOME SHOTGUN SEQUENCE"/>
    <property type="match status" value="1"/>
</dbReference>
<dbReference type="InterPro" id="IPR046368">
    <property type="entry name" value="Tag1"/>
</dbReference>
<evidence type="ECO:0000313" key="3">
    <source>
        <dbReference type="Proteomes" id="UP000188318"/>
    </source>
</evidence>
<dbReference type="VEuPathDB" id="FungiDB:ASPCADRAFT_206205"/>
<dbReference type="OMA" id="AYPKIAQ"/>
<evidence type="ECO:0000313" key="2">
    <source>
        <dbReference type="EMBL" id="OOF97376.1"/>
    </source>
</evidence>
<name>A0A1R3RSA4_ASPC5</name>
<feature type="transmembrane region" description="Helical" evidence="1">
    <location>
        <begin position="36"/>
        <end position="59"/>
    </location>
</feature>
<organism evidence="2 3">
    <name type="scientific">Aspergillus carbonarius (strain ITEM 5010)</name>
    <dbReference type="NCBI Taxonomy" id="602072"/>
    <lineage>
        <taxon>Eukaryota</taxon>
        <taxon>Fungi</taxon>
        <taxon>Dikarya</taxon>
        <taxon>Ascomycota</taxon>
        <taxon>Pezizomycotina</taxon>
        <taxon>Eurotiomycetes</taxon>
        <taxon>Eurotiomycetidae</taxon>
        <taxon>Eurotiales</taxon>
        <taxon>Aspergillaceae</taxon>
        <taxon>Aspergillus</taxon>
        <taxon>Aspergillus subgen. Circumdati</taxon>
    </lineage>
</organism>
<keyword evidence="1" id="KW-0812">Transmembrane</keyword>
<dbReference type="SUPFAM" id="SSF117070">
    <property type="entry name" value="LEA14-like"/>
    <property type="match status" value="1"/>
</dbReference>
<dbReference type="Proteomes" id="UP000188318">
    <property type="component" value="Unassembled WGS sequence"/>
</dbReference>
<dbReference type="EMBL" id="KV907497">
    <property type="protein sequence ID" value="OOF97376.1"/>
    <property type="molecule type" value="Genomic_DNA"/>
</dbReference>
<accession>A0A1R3RSA4</accession>
<dbReference type="InterPro" id="IPR022185">
    <property type="entry name" value="DUF3712"/>
</dbReference>
<dbReference type="STRING" id="602072.A0A1R3RSA4"/>
<dbReference type="PANTHER" id="PTHR35895:SF1">
    <property type="entry name" value="LIPID-BINDING SERUM GLYCOPROTEIN C-TERMINAL DOMAIN-CONTAINING PROTEIN"/>
    <property type="match status" value="1"/>
</dbReference>
<dbReference type="Pfam" id="PF12505">
    <property type="entry name" value="DUF3712"/>
    <property type="match status" value="1"/>
</dbReference>
<gene>
    <name evidence="2" type="ORF">ASPCADRAFT_206205</name>
</gene>
<keyword evidence="1" id="KW-0472">Membrane</keyword>
<reference evidence="3" key="1">
    <citation type="journal article" date="2017" name="Genome Biol.">
        <title>Comparative genomics reveals high biological diversity and specific adaptations in the industrially and medically important fungal genus Aspergillus.</title>
        <authorList>
            <person name="de Vries R.P."/>
            <person name="Riley R."/>
            <person name="Wiebenga A."/>
            <person name="Aguilar-Osorio G."/>
            <person name="Amillis S."/>
            <person name="Uchima C.A."/>
            <person name="Anderluh G."/>
            <person name="Asadollahi M."/>
            <person name="Askin M."/>
            <person name="Barry K."/>
            <person name="Battaglia E."/>
            <person name="Bayram O."/>
            <person name="Benocci T."/>
            <person name="Braus-Stromeyer S.A."/>
            <person name="Caldana C."/>
            <person name="Canovas D."/>
            <person name="Cerqueira G.C."/>
            <person name="Chen F."/>
            <person name="Chen W."/>
            <person name="Choi C."/>
            <person name="Clum A."/>
            <person name="Dos Santos R.A."/>
            <person name="Damasio A.R."/>
            <person name="Diallinas G."/>
            <person name="Emri T."/>
            <person name="Fekete E."/>
            <person name="Flipphi M."/>
            <person name="Freyberg S."/>
            <person name="Gallo A."/>
            <person name="Gournas C."/>
            <person name="Habgood R."/>
            <person name="Hainaut M."/>
            <person name="Harispe M.L."/>
            <person name="Henrissat B."/>
            <person name="Hilden K.S."/>
            <person name="Hope R."/>
            <person name="Hossain A."/>
            <person name="Karabika E."/>
            <person name="Karaffa L."/>
            <person name="Karanyi Z."/>
            <person name="Krasevec N."/>
            <person name="Kuo A."/>
            <person name="Kusch H."/>
            <person name="LaButti K."/>
            <person name="Lagendijk E.L."/>
            <person name="Lapidus A."/>
            <person name="Levasseur A."/>
            <person name="Lindquist E."/>
            <person name="Lipzen A."/>
            <person name="Logrieco A.F."/>
            <person name="MacCabe A."/>
            <person name="Maekelae M.R."/>
            <person name="Malavazi I."/>
            <person name="Melin P."/>
            <person name="Meyer V."/>
            <person name="Mielnichuk N."/>
            <person name="Miskei M."/>
            <person name="Molnar A.P."/>
            <person name="Mule G."/>
            <person name="Ngan C.Y."/>
            <person name="Orejas M."/>
            <person name="Orosz E."/>
            <person name="Ouedraogo J.P."/>
            <person name="Overkamp K.M."/>
            <person name="Park H.-S."/>
            <person name="Perrone G."/>
            <person name="Piumi F."/>
            <person name="Punt P.J."/>
            <person name="Ram A.F."/>
            <person name="Ramon A."/>
            <person name="Rauscher S."/>
            <person name="Record E."/>
            <person name="Riano-Pachon D.M."/>
            <person name="Robert V."/>
            <person name="Roehrig J."/>
            <person name="Ruller R."/>
            <person name="Salamov A."/>
            <person name="Salih N.S."/>
            <person name="Samson R.A."/>
            <person name="Sandor E."/>
            <person name="Sanguinetti M."/>
            <person name="Schuetze T."/>
            <person name="Sepcic K."/>
            <person name="Shelest E."/>
            <person name="Sherlock G."/>
            <person name="Sophianopoulou V."/>
            <person name="Squina F.M."/>
            <person name="Sun H."/>
            <person name="Susca A."/>
            <person name="Todd R.B."/>
            <person name="Tsang A."/>
            <person name="Unkles S.E."/>
            <person name="van de Wiele N."/>
            <person name="van Rossen-Uffink D."/>
            <person name="Oliveira J.V."/>
            <person name="Vesth T.C."/>
            <person name="Visser J."/>
            <person name="Yu J.-H."/>
            <person name="Zhou M."/>
            <person name="Andersen M.R."/>
            <person name="Archer D.B."/>
            <person name="Baker S.E."/>
            <person name="Benoit I."/>
            <person name="Brakhage A.A."/>
            <person name="Braus G.H."/>
            <person name="Fischer R."/>
            <person name="Frisvad J.C."/>
            <person name="Goldman G.H."/>
            <person name="Houbraken J."/>
            <person name="Oakley B."/>
            <person name="Pocsi I."/>
            <person name="Scazzocchio C."/>
            <person name="Seiboth B."/>
            <person name="vanKuyk P.A."/>
            <person name="Wortman J."/>
            <person name="Dyer P.S."/>
            <person name="Grigoriev I.V."/>
        </authorList>
    </citation>
    <scope>NUCLEOTIDE SEQUENCE [LARGE SCALE GENOMIC DNA]</scope>
    <source>
        <strain evidence="3">ITEM 5010</strain>
    </source>
</reference>
<keyword evidence="1" id="KW-1133">Transmembrane helix</keyword>
<proteinExistence type="predicted"/>